<keyword evidence="3" id="KW-0964">Secreted</keyword>
<name>A0A8W8NWS7_MAGGI</name>
<dbReference type="EnsemblMetazoa" id="G8122.3">
    <property type="protein sequence ID" value="G8122.3:cds"/>
    <property type="gene ID" value="G8122"/>
</dbReference>
<reference evidence="7" key="1">
    <citation type="submission" date="2022-08" db="UniProtKB">
        <authorList>
            <consortium name="EnsemblMetazoa"/>
        </authorList>
    </citation>
    <scope>IDENTIFICATION</scope>
    <source>
        <strain evidence="7">05x7-T-G4-1.051#20</strain>
    </source>
</reference>
<dbReference type="EnsemblMetazoa" id="G8122.5">
    <property type="protein sequence ID" value="G8122.5:cds"/>
    <property type="gene ID" value="G8122"/>
</dbReference>
<sequence>MTGLMDSVKGIRACRNIIIQSAFLLICVLPGSQPMCKWSNENCNDGSECCSHNCEQAHVGTSARCLRSSLNEPCHADFHCDEYLKCGRQFRCCSPFWGVCTKRSDCCEPEHVCRSEKGFYYRLCLNPARSSGISLNVLARYHAMMMCLVFYLWCYRLFR</sequence>
<comment type="similarity">
    <text evidence="2">Belongs to the scorpion calcin family.</text>
</comment>
<evidence type="ECO:0000256" key="2">
    <source>
        <dbReference type="ARBA" id="ARBA00008992"/>
    </source>
</evidence>
<accession>A0A8W8NWS7</accession>
<keyword evidence="5" id="KW-1015">Disulfide bond</keyword>
<dbReference type="GO" id="GO:0090729">
    <property type="term" value="F:toxin activity"/>
    <property type="evidence" value="ECO:0007669"/>
    <property type="project" value="UniProtKB-KW"/>
</dbReference>
<dbReference type="EnsemblMetazoa" id="G8122.6">
    <property type="protein sequence ID" value="G8122.6:cds"/>
    <property type="gene ID" value="G8122"/>
</dbReference>
<proteinExistence type="inferred from homology"/>
<keyword evidence="8" id="KW-1185">Reference proteome</keyword>
<dbReference type="GO" id="GO:0005576">
    <property type="term" value="C:extracellular region"/>
    <property type="evidence" value="ECO:0007669"/>
    <property type="project" value="UniProtKB-SubCell"/>
</dbReference>
<comment type="subcellular location">
    <subcellularLocation>
        <location evidence="1">Secreted</location>
    </subcellularLocation>
</comment>
<evidence type="ECO:0000313" key="7">
    <source>
        <dbReference type="EnsemblMetazoa" id="G8122.1:cds"/>
    </source>
</evidence>
<dbReference type="EnsemblMetazoa" id="G8122.1">
    <property type="protein sequence ID" value="G8122.1:cds"/>
    <property type="gene ID" value="G8122"/>
</dbReference>
<dbReference type="Proteomes" id="UP000005408">
    <property type="component" value="Unassembled WGS sequence"/>
</dbReference>
<protein>
    <submittedName>
        <fullName evidence="7">Uncharacterized protein</fullName>
    </submittedName>
</protein>
<dbReference type="InterPro" id="IPR012632">
    <property type="entry name" value="Scorpion_calcine"/>
</dbReference>
<keyword evidence="6" id="KW-1219">Ryanodine-sensitive calcium-release channel impairing toxin</keyword>
<dbReference type="GO" id="GO:0019855">
    <property type="term" value="F:calcium channel inhibitor activity"/>
    <property type="evidence" value="ECO:0007669"/>
    <property type="project" value="InterPro"/>
</dbReference>
<evidence type="ECO:0000313" key="8">
    <source>
        <dbReference type="Proteomes" id="UP000005408"/>
    </source>
</evidence>
<dbReference type="EnsemblMetazoa" id="G8122.2">
    <property type="protein sequence ID" value="G8122.2:cds"/>
    <property type="gene ID" value="G8122"/>
</dbReference>
<evidence type="ECO:0000256" key="3">
    <source>
        <dbReference type="ARBA" id="ARBA00022525"/>
    </source>
</evidence>
<keyword evidence="6" id="KW-0108">Calcium channel impairing toxin</keyword>
<dbReference type="EnsemblMetazoa" id="G8122.4">
    <property type="protein sequence ID" value="G8122.4:cds"/>
    <property type="gene ID" value="G8122"/>
</dbReference>
<evidence type="ECO:0000256" key="6">
    <source>
        <dbReference type="ARBA" id="ARBA00023297"/>
    </source>
</evidence>
<dbReference type="AlphaFoldDB" id="A0A8W8NWS7"/>
<keyword evidence="4" id="KW-0800">Toxin</keyword>
<dbReference type="PROSITE" id="PS60028">
    <property type="entry name" value="SCORPION_CALCINE"/>
    <property type="match status" value="1"/>
</dbReference>
<keyword evidence="6" id="KW-0872">Ion channel impairing toxin</keyword>
<evidence type="ECO:0000256" key="5">
    <source>
        <dbReference type="ARBA" id="ARBA00023157"/>
    </source>
</evidence>
<organism evidence="7 8">
    <name type="scientific">Magallana gigas</name>
    <name type="common">Pacific oyster</name>
    <name type="synonym">Crassostrea gigas</name>
    <dbReference type="NCBI Taxonomy" id="29159"/>
    <lineage>
        <taxon>Eukaryota</taxon>
        <taxon>Metazoa</taxon>
        <taxon>Spiralia</taxon>
        <taxon>Lophotrochozoa</taxon>
        <taxon>Mollusca</taxon>
        <taxon>Bivalvia</taxon>
        <taxon>Autobranchia</taxon>
        <taxon>Pteriomorphia</taxon>
        <taxon>Ostreida</taxon>
        <taxon>Ostreoidea</taxon>
        <taxon>Ostreidae</taxon>
        <taxon>Magallana</taxon>
    </lineage>
</organism>
<evidence type="ECO:0000256" key="1">
    <source>
        <dbReference type="ARBA" id="ARBA00004613"/>
    </source>
</evidence>
<evidence type="ECO:0000256" key="4">
    <source>
        <dbReference type="ARBA" id="ARBA00022656"/>
    </source>
</evidence>